<reference evidence="1 2" key="1">
    <citation type="submission" date="2019-05" db="EMBL/GenBank/DDBJ databases">
        <title>Another draft genome of Portunus trituberculatus and its Hox gene families provides insights of decapod evolution.</title>
        <authorList>
            <person name="Jeong J.-H."/>
            <person name="Song I."/>
            <person name="Kim S."/>
            <person name="Choi T."/>
            <person name="Kim D."/>
            <person name="Ryu S."/>
            <person name="Kim W."/>
        </authorList>
    </citation>
    <scope>NUCLEOTIDE SEQUENCE [LARGE SCALE GENOMIC DNA]</scope>
    <source>
        <tissue evidence="1">Muscle</tissue>
    </source>
</reference>
<evidence type="ECO:0000313" key="2">
    <source>
        <dbReference type="Proteomes" id="UP000324222"/>
    </source>
</evidence>
<dbReference type="Proteomes" id="UP000324222">
    <property type="component" value="Unassembled WGS sequence"/>
</dbReference>
<proteinExistence type="predicted"/>
<keyword evidence="2" id="KW-1185">Reference proteome</keyword>
<evidence type="ECO:0000313" key="1">
    <source>
        <dbReference type="EMBL" id="MPC08740.1"/>
    </source>
</evidence>
<comment type="caution">
    <text evidence="1">The sequence shown here is derived from an EMBL/GenBank/DDBJ whole genome shotgun (WGS) entry which is preliminary data.</text>
</comment>
<protein>
    <submittedName>
        <fullName evidence="1">Uncharacterized protein</fullName>
    </submittedName>
</protein>
<sequence>MEVGGESNGKRYFCKAGMFGERRRAVPSCPAGDSVTEHVNSAVSARVGRLRATAKKGKGHFVLCPAITTKYGQCDSAS</sequence>
<name>A0A5B7CHB9_PORTR</name>
<dbReference type="EMBL" id="VSRR010000042">
    <property type="protein sequence ID" value="MPC08740.1"/>
    <property type="molecule type" value="Genomic_DNA"/>
</dbReference>
<organism evidence="1 2">
    <name type="scientific">Portunus trituberculatus</name>
    <name type="common">Swimming crab</name>
    <name type="synonym">Neptunus trituberculatus</name>
    <dbReference type="NCBI Taxonomy" id="210409"/>
    <lineage>
        <taxon>Eukaryota</taxon>
        <taxon>Metazoa</taxon>
        <taxon>Ecdysozoa</taxon>
        <taxon>Arthropoda</taxon>
        <taxon>Crustacea</taxon>
        <taxon>Multicrustacea</taxon>
        <taxon>Malacostraca</taxon>
        <taxon>Eumalacostraca</taxon>
        <taxon>Eucarida</taxon>
        <taxon>Decapoda</taxon>
        <taxon>Pleocyemata</taxon>
        <taxon>Brachyura</taxon>
        <taxon>Eubrachyura</taxon>
        <taxon>Portunoidea</taxon>
        <taxon>Portunidae</taxon>
        <taxon>Portuninae</taxon>
        <taxon>Portunus</taxon>
    </lineage>
</organism>
<gene>
    <name evidence="1" type="ORF">E2C01_001333</name>
</gene>
<accession>A0A5B7CHB9</accession>
<dbReference type="AlphaFoldDB" id="A0A5B7CHB9"/>